<proteinExistence type="predicted"/>
<sequence>MGIDGIVFEGPPVAAWVPSLAAFDAPWSESCRVMCDVWQQSCYTIHSICMRRINRTEAWKCMSYTSTALACFEYIGRCLRNWSSVIIVGATSKGRSHRWSVSAHSAHDIDGGKFVLRHTPESERNPEKSPAPRKRSIARFVFPSPGTSESSAFDVTGLRGLVTAGTGL</sequence>
<gene>
    <name evidence="1" type="ORF">IPOD504_LOCUS16096</name>
</gene>
<evidence type="ECO:0000313" key="1">
    <source>
        <dbReference type="EMBL" id="CAH2074482.1"/>
    </source>
</evidence>
<accession>A0ABN8J590</accession>
<evidence type="ECO:0000313" key="2">
    <source>
        <dbReference type="Proteomes" id="UP000837857"/>
    </source>
</evidence>
<feature type="non-terminal residue" evidence="1">
    <location>
        <position position="1"/>
    </location>
</feature>
<reference evidence="1" key="1">
    <citation type="submission" date="2022-03" db="EMBL/GenBank/DDBJ databases">
        <authorList>
            <person name="Martin H S."/>
        </authorList>
    </citation>
    <scope>NUCLEOTIDE SEQUENCE</scope>
</reference>
<organism evidence="1 2">
    <name type="scientific">Iphiclides podalirius</name>
    <name type="common">scarce swallowtail</name>
    <dbReference type="NCBI Taxonomy" id="110791"/>
    <lineage>
        <taxon>Eukaryota</taxon>
        <taxon>Metazoa</taxon>
        <taxon>Ecdysozoa</taxon>
        <taxon>Arthropoda</taxon>
        <taxon>Hexapoda</taxon>
        <taxon>Insecta</taxon>
        <taxon>Pterygota</taxon>
        <taxon>Neoptera</taxon>
        <taxon>Endopterygota</taxon>
        <taxon>Lepidoptera</taxon>
        <taxon>Glossata</taxon>
        <taxon>Ditrysia</taxon>
        <taxon>Papilionoidea</taxon>
        <taxon>Papilionidae</taxon>
        <taxon>Papilioninae</taxon>
        <taxon>Iphiclides</taxon>
    </lineage>
</organism>
<dbReference type="EMBL" id="OW152819">
    <property type="protein sequence ID" value="CAH2074482.1"/>
    <property type="molecule type" value="Genomic_DNA"/>
</dbReference>
<keyword evidence="2" id="KW-1185">Reference proteome</keyword>
<protein>
    <submittedName>
        <fullName evidence="1">Uncharacterized protein</fullName>
    </submittedName>
</protein>
<dbReference type="Proteomes" id="UP000837857">
    <property type="component" value="Chromosome 7"/>
</dbReference>
<name>A0ABN8J590_9NEOP</name>